<keyword evidence="12" id="KW-1185">Reference proteome</keyword>
<feature type="region of interest" description="Disordered" evidence="10">
    <location>
        <begin position="1"/>
        <end position="33"/>
    </location>
</feature>
<feature type="region of interest" description="Disordered" evidence="10">
    <location>
        <begin position="306"/>
        <end position="345"/>
    </location>
</feature>
<dbReference type="PANTHER" id="PTHR12111:SF1">
    <property type="entry name" value="SPLICING FACTOR YJU2"/>
    <property type="match status" value="1"/>
</dbReference>
<keyword evidence="2" id="KW-0507">mRNA processing</keyword>
<dbReference type="Proteomes" id="UP000054350">
    <property type="component" value="Unassembled WGS sequence"/>
</dbReference>
<protein>
    <recommendedName>
        <fullName evidence="8">Splicing factor YJU2</fullName>
    </recommendedName>
</protein>
<evidence type="ECO:0000256" key="4">
    <source>
        <dbReference type="ARBA" id="ARBA00022728"/>
    </source>
</evidence>
<feature type="binding site" evidence="8">
    <location>
        <position position="49"/>
    </location>
    <ligand>
        <name>Zn(2+)</name>
        <dbReference type="ChEBI" id="CHEBI:29105"/>
    </ligand>
</feature>
<dbReference type="VEuPathDB" id="FungiDB:AMAG_11752"/>
<dbReference type="GO" id="GO:0046872">
    <property type="term" value="F:metal ion binding"/>
    <property type="evidence" value="ECO:0007669"/>
    <property type="project" value="UniProtKB-KW"/>
</dbReference>
<feature type="compositionally biased region" description="Low complexity" evidence="10">
    <location>
        <begin position="311"/>
        <end position="327"/>
    </location>
</feature>
<dbReference type="GO" id="GO:0071006">
    <property type="term" value="C:U2-type catalytic step 1 spliceosome"/>
    <property type="evidence" value="ECO:0007669"/>
    <property type="project" value="UniProtKB-UniRule"/>
</dbReference>
<feature type="coiled-coil region" evidence="9">
    <location>
        <begin position="137"/>
        <end position="200"/>
    </location>
</feature>
<dbReference type="GO" id="GO:0000349">
    <property type="term" value="P:generation of catalytic spliceosome for first transesterification step"/>
    <property type="evidence" value="ECO:0007669"/>
    <property type="project" value="UniProtKB-UniRule"/>
</dbReference>
<dbReference type="EMBL" id="GG745350">
    <property type="protein sequence ID" value="KNE66635.1"/>
    <property type="molecule type" value="Genomic_DNA"/>
</dbReference>
<organism evidence="11 12">
    <name type="scientific">Allomyces macrogynus (strain ATCC 38327)</name>
    <name type="common">Allomyces javanicus var. macrogynus</name>
    <dbReference type="NCBI Taxonomy" id="578462"/>
    <lineage>
        <taxon>Eukaryota</taxon>
        <taxon>Fungi</taxon>
        <taxon>Fungi incertae sedis</taxon>
        <taxon>Blastocladiomycota</taxon>
        <taxon>Blastocladiomycetes</taxon>
        <taxon>Blastocladiales</taxon>
        <taxon>Blastocladiaceae</taxon>
        <taxon>Allomyces</taxon>
    </lineage>
</organism>
<feature type="compositionally biased region" description="Acidic residues" evidence="10">
    <location>
        <begin position="231"/>
        <end position="242"/>
    </location>
</feature>
<evidence type="ECO:0000256" key="6">
    <source>
        <dbReference type="ARBA" id="ARBA00023187"/>
    </source>
</evidence>
<keyword evidence="4 8" id="KW-0747">Spliceosome</keyword>
<feature type="binding site" evidence="8">
    <location>
        <position position="46"/>
    </location>
    <ligand>
        <name>Zn(2+)</name>
        <dbReference type="ChEBI" id="CHEBI:29105"/>
    </ligand>
</feature>
<evidence type="ECO:0000256" key="1">
    <source>
        <dbReference type="ARBA" id="ARBA00004123"/>
    </source>
</evidence>
<evidence type="ECO:0000256" key="10">
    <source>
        <dbReference type="SAM" id="MobiDB-lite"/>
    </source>
</evidence>
<evidence type="ECO:0000256" key="3">
    <source>
        <dbReference type="ARBA" id="ARBA00022723"/>
    </source>
</evidence>
<evidence type="ECO:0000313" key="11">
    <source>
        <dbReference type="EMBL" id="KNE66635.1"/>
    </source>
</evidence>
<evidence type="ECO:0000256" key="2">
    <source>
        <dbReference type="ARBA" id="ARBA00022664"/>
    </source>
</evidence>
<feature type="binding site" evidence="8">
    <location>
        <position position="83"/>
    </location>
    <ligand>
        <name>Zn(2+)</name>
        <dbReference type="ChEBI" id="CHEBI:29105"/>
    </ligand>
</feature>
<comment type="subcellular location">
    <subcellularLocation>
        <location evidence="1 8">Nucleus</location>
    </subcellularLocation>
</comment>
<keyword evidence="9" id="KW-0175">Coiled coil</keyword>
<evidence type="ECO:0000256" key="5">
    <source>
        <dbReference type="ARBA" id="ARBA00022833"/>
    </source>
</evidence>
<name>A0A0L0SW74_ALLM3</name>
<sequence length="373" mass="40714">MSERKVLNKYFPPNFDPSKIPRRKKDKSAGPKKHKVRLMAPFSMQCNTCGEYIYKGKKFNANKETVEGETYHSIKIFRFYIRCPKCHAEITFKTDPANVDYVAESGAVRNFEPWRDQEVVDTQSKTLRALDEELNPMRALENKTDDAKREMELMDLLDEVRTRNARLDAVSEDAAIDRLVAMAAQSEQEVEEELDRLAREAFRGAAAAGKSRSKSRNEDGGGGPLDHSDSDGDDGGDEVEEEVDLTELLNEYRGAAPDSRAIRSRSFAGASSRSALIDEPVPATAASSRKRKNMWADLVAKKMPPPQTSLAAAGAPGAEPAPNRPGALAPVASAQSGASTALTSVAPPASAALRAAAVKKTTLIQYHSDDDSD</sequence>
<proteinExistence type="inferred from homology"/>
<evidence type="ECO:0000313" key="12">
    <source>
        <dbReference type="Proteomes" id="UP000054350"/>
    </source>
</evidence>
<dbReference type="AlphaFoldDB" id="A0A0L0SW74"/>
<dbReference type="PANTHER" id="PTHR12111">
    <property type="entry name" value="SPLICING FACTOR YJU2"/>
    <property type="match status" value="1"/>
</dbReference>
<evidence type="ECO:0000256" key="9">
    <source>
        <dbReference type="SAM" id="Coils"/>
    </source>
</evidence>
<comment type="subunit">
    <text evidence="8">Component of the spliceosome. Present in the activated B complex, the catalytically activated B* complex which catalyzes the branching, the catalytic step 1 C complex catalyzing the exon ligation, and the postcatalytic P complex containing the ligated exons (mRNA) and the excised lariat intron.</text>
</comment>
<accession>A0A0L0SW74</accession>
<dbReference type="STRING" id="578462.A0A0L0SW74"/>
<comment type="similarity">
    <text evidence="8">Belongs to the CWC16 family. YJU2 subfamily.</text>
</comment>
<evidence type="ECO:0000256" key="8">
    <source>
        <dbReference type="HAMAP-Rule" id="MF_03226"/>
    </source>
</evidence>
<feature type="binding site" evidence="8">
    <location>
        <position position="86"/>
    </location>
    <ligand>
        <name>Zn(2+)</name>
        <dbReference type="ChEBI" id="CHEBI:29105"/>
    </ligand>
</feature>
<reference evidence="12" key="2">
    <citation type="submission" date="2009-11" db="EMBL/GenBank/DDBJ databases">
        <title>The Genome Sequence of Allomyces macrogynus strain ATCC 38327.</title>
        <authorList>
            <consortium name="The Broad Institute Genome Sequencing Platform"/>
            <person name="Russ C."/>
            <person name="Cuomo C."/>
            <person name="Shea T."/>
            <person name="Young S.K."/>
            <person name="Zeng Q."/>
            <person name="Koehrsen M."/>
            <person name="Haas B."/>
            <person name="Borodovsky M."/>
            <person name="Guigo R."/>
            <person name="Alvarado L."/>
            <person name="Berlin A."/>
            <person name="Borenstein D."/>
            <person name="Chen Z."/>
            <person name="Engels R."/>
            <person name="Freedman E."/>
            <person name="Gellesch M."/>
            <person name="Goldberg J."/>
            <person name="Griggs A."/>
            <person name="Gujja S."/>
            <person name="Heiman D."/>
            <person name="Hepburn T."/>
            <person name="Howarth C."/>
            <person name="Jen D."/>
            <person name="Larson L."/>
            <person name="Lewis B."/>
            <person name="Mehta T."/>
            <person name="Park D."/>
            <person name="Pearson M."/>
            <person name="Roberts A."/>
            <person name="Saif S."/>
            <person name="Shenoy N."/>
            <person name="Sisk P."/>
            <person name="Stolte C."/>
            <person name="Sykes S."/>
            <person name="Walk T."/>
            <person name="White J."/>
            <person name="Yandava C."/>
            <person name="Burger G."/>
            <person name="Gray M.W."/>
            <person name="Holland P.W.H."/>
            <person name="King N."/>
            <person name="Lang F.B.F."/>
            <person name="Roger A.J."/>
            <person name="Ruiz-Trillo I."/>
            <person name="Lander E."/>
            <person name="Nusbaum C."/>
        </authorList>
    </citation>
    <scope>NUCLEOTIDE SEQUENCE [LARGE SCALE GENOMIC DNA]</scope>
    <source>
        <strain evidence="12">ATCC 38327</strain>
    </source>
</reference>
<comment type="function">
    <text evidence="8">Part of the spliceosome which catalyzes two sequential transesterification reactions, first the excision of the non-coding intron from pre-mRNA and then the ligation of the coding exons to form the mature mRNA. Plays a role in stabilizing the structure of the spliceosome catalytic core and docking of the branch helix into the active site, producing 5'-exon and lariat intron-3'-intermediates.</text>
</comment>
<keyword evidence="7 8" id="KW-0539">Nucleus</keyword>
<dbReference type="OrthoDB" id="674963at2759"/>
<keyword evidence="6" id="KW-0508">mRNA splicing</keyword>
<dbReference type="InterPro" id="IPR043701">
    <property type="entry name" value="Yju2"/>
</dbReference>
<dbReference type="InterPro" id="IPR007590">
    <property type="entry name" value="Saf4/Yju2"/>
</dbReference>
<keyword evidence="5 8" id="KW-0862">Zinc</keyword>
<feature type="compositionally biased region" description="Polar residues" evidence="10">
    <location>
        <begin position="333"/>
        <end position="343"/>
    </location>
</feature>
<dbReference type="Pfam" id="PF04502">
    <property type="entry name" value="Saf4_Yju2"/>
    <property type="match status" value="1"/>
</dbReference>
<evidence type="ECO:0000256" key="7">
    <source>
        <dbReference type="ARBA" id="ARBA00023242"/>
    </source>
</evidence>
<gene>
    <name evidence="11" type="ORF">AMAG_11752</name>
</gene>
<dbReference type="HAMAP" id="MF_03226">
    <property type="entry name" value="YJU2"/>
    <property type="match status" value="1"/>
</dbReference>
<feature type="compositionally biased region" description="Basic residues" evidence="10">
    <location>
        <begin position="20"/>
        <end position="33"/>
    </location>
</feature>
<reference evidence="11 12" key="1">
    <citation type="submission" date="2009-11" db="EMBL/GenBank/DDBJ databases">
        <title>Annotation of Allomyces macrogynus ATCC 38327.</title>
        <authorList>
            <consortium name="The Broad Institute Genome Sequencing Platform"/>
            <person name="Russ C."/>
            <person name="Cuomo C."/>
            <person name="Burger G."/>
            <person name="Gray M.W."/>
            <person name="Holland P.W.H."/>
            <person name="King N."/>
            <person name="Lang F.B.F."/>
            <person name="Roger A.J."/>
            <person name="Ruiz-Trillo I."/>
            <person name="Young S.K."/>
            <person name="Zeng Q."/>
            <person name="Gargeya S."/>
            <person name="Fitzgerald M."/>
            <person name="Haas B."/>
            <person name="Abouelleil A."/>
            <person name="Alvarado L."/>
            <person name="Arachchi H.M."/>
            <person name="Berlin A."/>
            <person name="Chapman S.B."/>
            <person name="Gearin G."/>
            <person name="Goldberg J."/>
            <person name="Griggs A."/>
            <person name="Gujja S."/>
            <person name="Hansen M."/>
            <person name="Heiman D."/>
            <person name="Howarth C."/>
            <person name="Larimer J."/>
            <person name="Lui A."/>
            <person name="MacDonald P.J.P."/>
            <person name="McCowen C."/>
            <person name="Montmayeur A."/>
            <person name="Murphy C."/>
            <person name="Neiman D."/>
            <person name="Pearson M."/>
            <person name="Priest M."/>
            <person name="Roberts A."/>
            <person name="Saif S."/>
            <person name="Shea T."/>
            <person name="Sisk P."/>
            <person name="Stolte C."/>
            <person name="Sykes S."/>
            <person name="Wortman J."/>
            <person name="Nusbaum C."/>
            <person name="Birren B."/>
        </authorList>
    </citation>
    <scope>NUCLEOTIDE SEQUENCE [LARGE SCALE GENOMIC DNA]</scope>
    <source>
        <strain evidence="11 12">ATCC 38327</strain>
    </source>
</reference>
<dbReference type="eggNOG" id="KOG2989">
    <property type="taxonomic scope" value="Eukaryota"/>
</dbReference>
<feature type="region of interest" description="Disordered" evidence="10">
    <location>
        <begin position="205"/>
        <end position="242"/>
    </location>
</feature>
<keyword evidence="3 8" id="KW-0479">Metal-binding</keyword>